<accession>G0EFD7</accession>
<dbReference type="AlphaFoldDB" id="G0EFD7"/>
<name>G0EFD7_PYRF1</name>
<protein>
    <submittedName>
        <fullName evidence="2">Putative L-lactate permease</fullName>
    </submittedName>
</protein>
<gene>
    <name evidence="2" type="ordered locus">Pyrfu_0308</name>
</gene>
<feature type="transmembrane region" description="Helical" evidence="1">
    <location>
        <begin position="38"/>
        <end position="59"/>
    </location>
</feature>
<dbReference type="RefSeq" id="WP_014025857.1">
    <property type="nucleotide sequence ID" value="NC_015931.1"/>
</dbReference>
<evidence type="ECO:0000256" key="1">
    <source>
        <dbReference type="SAM" id="Phobius"/>
    </source>
</evidence>
<dbReference type="HOGENOM" id="CLU_2327351_0_0_2"/>
<keyword evidence="1" id="KW-0472">Membrane</keyword>
<feature type="transmembrane region" description="Helical" evidence="1">
    <location>
        <begin position="12"/>
        <end position="32"/>
    </location>
</feature>
<dbReference type="KEGG" id="pfm:Pyrfu_0308"/>
<dbReference type="Proteomes" id="UP000001037">
    <property type="component" value="Chromosome"/>
</dbReference>
<keyword evidence="3" id="KW-1185">Reference proteome</keyword>
<keyword evidence="1" id="KW-0812">Transmembrane</keyword>
<evidence type="ECO:0000313" key="2">
    <source>
        <dbReference type="EMBL" id="AEM38180.1"/>
    </source>
</evidence>
<reference evidence="2 3" key="1">
    <citation type="journal article" date="2011" name="Stand. Genomic Sci.">
        <title>Complete genome sequence of the hyperthermophilic chemolithoautotroph Pyrolobus fumarii type strain (1A).</title>
        <authorList>
            <person name="Anderson I."/>
            <person name="Goker M."/>
            <person name="Nolan M."/>
            <person name="Lucas S."/>
            <person name="Hammon N."/>
            <person name="Deshpande S."/>
            <person name="Cheng J.F."/>
            <person name="Tapia R."/>
            <person name="Han C."/>
            <person name="Goodwin L."/>
            <person name="Pitluck S."/>
            <person name="Huntemann M."/>
            <person name="Liolios K."/>
            <person name="Ivanova N."/>
            <person name="Pagani I."/>
            <person name="Mavromatis K."/>
            <person name="Ovchinikova G."/>
            <person name="Pati A."/>
            <person name="Chen A."/>
            <person name="Palaniappan K."/>
            <person name="Land M."/>
            <person name="Hauser L."/>
            <person name="Brambilla E.M."/>
            <person name="Huber H."/>
            <person name="Yasawong M."/>
            <person name="Rohde M."/>
            <person name="Spring S."/>
            <person name="Abt B."/>
            <person name="Sikorski J."/>
            <person name="Wirth R."/>
            <person name="Detter J.C."/>
            <person name="Woyke T."/>
            <person name="Bristow J."/>
            <person name="Eisen J.A."/>
            <person name="Markowitz V."/>
            <person name="Hugenholtz P."/>
            <person name="Kyrpides N.C."/>
            <person name="Klenk H.P."/>
            <person name="Lapidus A."/>
        </authorList>
    </citation>
    <scope>NUCLEOTIDE SEQUENCE [LARGE SCALE GENOMIC DNA]</scope>
    <source>
        <strain evidence="3">DSM 11204 / 1A</strain>
    </source>
</reference>
<dbReference type="InParanoid" id="G0EFD7"/>
<organism evidence="2 3">
    <name type="scientific">Pyrolobus fumarii (strain DSM 11204 / 1A)</name>
    <dbReference type="NCBI Taxonomy" id="694429"/>
    <lineage>
        <taxon>Archaea</taxon>
        <taxon>Thermoproteota</taxon>
        <taxon>Thermoprotei</taxon>
        <taxon>Desulfurococcales</taxon>
        <taxon>Pyrodictiaceae</taxon>
        <taxon>Pyrolobus</taxon>
    </lineage>
</organism>
<evidence type="ECO:0000313" key="3">
    <source>
        <dbReference type="Proteomes" id="UP000001037"/>
    </source>
</evidence>
<dbReference type="EMBL" id="CP002838">
    <property type="protein sequence ID" value="AEM38180.1"/>
    <property type="molecule type" value="Genomic_DNA"/>
</dbReference>
<keyword evidence="1" id="KW-1133">Transmembrane helix</keyword>
<sequence>MQPKEPGIESAIEALALIVLGVLVLVAALLVAKVLIIILAPLIAGGVAALGVAALVGWARVTYEERESRHRLVIEVYRPLEFLLAWLLLAVIAAVILR</sequence>
<feature type="transmembrane region" description="Helical" evidence="1">
    <location>
        <begin position="80"/>
        <end position="97"/>
    </location>
</feature>
<dbReference type="GeneID" id="11139952"/>
<proteinExistence type="predicted"/>